<proteinExistence type="predicted"/>
<dbReference type="EMBL" id="NKUC01000021">
    <property type="protein sequence ID" value="PYD56527.1"/>
    <property type="molecule type" value="Genomic_DNA"/>
</dbReference>
<keyword evidence="2" id="KW-1185">Reference proteome</keyword>
<evidence type="ECO:0008006" key="3">
    <source>
        <dbReference type="Google" id="ProtNLM"/>
    </source>
</evidence>
<dbReference type="AlphaFoldDB" id="A0A318Q152"/>
<evidence type="ECO:0000313" key="1">
    <source>
        <dbReference type="EMBL" id="PYD56527.1"/>
    </source>
</evidence>
<sequence length="155" mass="18008">MKFDCEIKIIGNEKEAFCHMVDLMKDIGFSLFDHNGVIVSLVFDGDHNVAQWNVPKNEMLDKRPRDLTCLNKGSIDDFYRDIGNGCLKNIQFWRELGHNLFVTWQVKDSYVLYEIGLDGWNKEESIQIVSGMVRFILEFYKGARDLDNVFSLSTE</sequence>
<gene>
    <name evidence="1" type="ORF">CFR75_10520</name>
</gene>
<protein>
    <recommendedName>
        <fullName evidence="3">YbjN domain-containing protein</fullName>
    </recommendedName>
</protein>
<comment type="caution">
    <text evidence="1">The sequence shown here is derived from an EMBL/GenBank/DDBJ whole genome shotgun (WGS) entry which is preliminary data.</text>
</comment>
<reference evidence="1 2" key="1">
    <citation type="submission" date="2017-07" db="EMBL/GenBank/DDBJ databases">
        <title>A draft genome sequence of Komagataeibacter xylinus LMG 1515.</title>
        <authorList>
            <person name="Skraban J."/>
            <person name="Cleenwerck I."/>
            <person name="Vandamme P."/>
            <person name="Trcek J."/>
        </authorList>
    </citation>
    <scope>NUCLEOTIDE SEQUENCE [LARGE SCALE GENOMIC DNA]</scope>
    <source>
        <strain evidence="1 2">LMG 1515</strain>
    </source>
</reference>
<dbReference type="Proteomes" id="UP000248257">
    <property type="component" value="Unassembled WGS sequence"/>
</dbReference>
<organism evidence="1 2">
    <name type="scientific">Komagataeibacter xylinus</name>
    <name type="common">Gluconacetobacter xylinus</name>
    <dbReference type="NCBI Taxonomy" id="28448"/>
    <lineage>
        <taxon>Bacteria</taxon>
        <taxon>Pseudomonadati</taxon>
        <taxon>Pseudomonadota</taxon>
        <taxon>Alphaproteobacteria</taxon>
        <taxon>Acetobacterales</taxon>
        <taxon>Acetobacteraceae</taxon>
        <taxon>Komagataeibacter</taxon>
    </lineage>
</organism>
<evidence type="ECO:0000313" key="2">
    <source>
        <dbReference type="Proteomes" id="UP000248257"/>
    </source>
</evidence>
<name>A0A318Q152_KOMXY</name>
<accession>A0A318Q152</accession>